<name>A0AAU9DAH2_9LACO</name>
<comment type="subunit">
    <text evidence="2 7">Heterodimer of SbcC and SbcD.</text>
</comment>
<dbReference type="InterPro" id="IPR050535">
    <property type="entry name" value="DNA_Repair-Maintenance_Comp"/>
</dbReference>
<dbReference type="InterPro" id="IPR026843">
    <property type="entry name" value="SbcD_C"/>
</dbReference>
<reference evidence="10 11" key="1">
    <citation type="journal article" date="2023" name="Microbiol. Spectr.">
        <title>Symbiosis of Carpenter Bees with Uncharacterized Lactic Acid Bacteria Showing NAD Auxotrophy.</title>
        <authorList>
            <person name="Kawasaki S."/>
            <person name="Ozawa K."/>
            <person name="Mori T."/>
            <person name="Yamamoto A."/>
            <person name="Ito M."/>
            <person name="Ohkuma M."/>
            <person name="Sakamoto M."/>
            <person name="Matsutani M."/>
        </authorList>
    </citation>
    <scope>NUCLEOTIDE SEQUENCE [LARGE SCALE GENOMIC DNA]</scope>
    <source>
        <strain evidence="10 11">XA3</strain>
    </source>
</reference>
<accession>A0AAU9DAH2</accession>
<dbReference type="CDD" id="cd00840">
    <property type="entry name" value="MPP_Mre11_N"/>
    <property type="match status" value="1"/>
</dbReference>
<organism evidence="10 11">
    <name type="scientific">Xylocopilactobacillus apicola</name>
    <dbReference type="NCBI Taxonomy" id="2932184"/>
    <lineage>
        <taxon>Bacteria</taxon>
        <taxon>Bacillati</taxon>
        <taxon>Bacillota</taxon>
        <taxon>Bacilli</taxon>
        <taxon>Lactobacillales</taxon>
        <taxon>Lactobacillaceae</taxon>
        <taxon>Xylocopilactobacillus</taxon>
    </lineage>
</organism>
<evidence type="ECO:0000259" key="9">
    <source>
        <dbReference type="Pfam" id="PF12320"/>
    </source>
</evidence>
<dbReference type="PANTHER" id="PTHR30337:SF0">
    <property type="entry name" value="NUCLEASE SBCCD SUBUNIT D"/>
    <property type="match status" value="1"/>
</dbReference>
<evidence type="ECO:0000256" key="3">
    <source>
        <dbReference type="ARBA" id="ARBA00013365"/>
    </source>
</evidence>
<evidence type="ECO:0000313" key="11">
    <source>
        <dbReference type="Proteomes" id="UP001321861"/>
    </source>
</evidence>
<keyword evidence="5 7" id="KW-0378">Hydrolase</keyword>
<keyword evidence="4 7" id="KW-0540">Nuclease</keyword>
<dbReference type="KEGG" id="xap:XA3_02830"/>
<dbReference type="GO" id="GO:0008408">
    <property type="term" value="F:3'-5' exonuclease activity"/>
    <property type="evidence" value="ECO:0007669"/>
    <property type="project" value="InterPro"/>
</dbReference>
<dbReference type="Pfam" id="PF12320">
    <property type="entry name" value="SbcD_C"/>
    <property type="match status" value="1"/>
</dbReference>
<evidence type="ECO:0000256" key="1">
    <source>
        <dbReference type="ARBA" id="ARBA00010555"/>
    </source>
</evidence>
<keyword evidence="7" id="KW-0233">DNA recombination</keyword>
<evidence type="ECO:0000256" key="7">
    <source>
        <dbReference type="RuleBase" id="RU363069"/>
    </source>
</evidence>
<keyword evidence="7" id="KW-0255">Endonuclease</keyword>
<evidence type="ECO:0000256" key="2">
    <source>
        <dbReference type="ARBA" id="ARBA00011322"/>
    </source>
</evidence>
<dbReference type="Gene3D" id="3.60.21.10">
    <property type="match status" value="1"/>
</dbReference>
<dbReference type="InterPro" id="IPR041796">
    <property type="entry name" value="Mre11_N"/>
</dbReference>
<gene>
    <name evidence="7 10" type="primary">sbcD</name>
    <name evidence="10" type="ORF">XA3_02830</name>
</gene>
<comment type="function">
    <text evidence="7">SbcCD cleaves DNA hairpin structures. These structures can inhibit DNA replication and are intermediates in certain DNA recombination reactions. The complex acts as a 3'-&gt;5' double strand exonuclease that can open hairpins. It also has a 5' single-strand endonuclease activity.</text>
</comment>
<dbReference type="GO" id="GO:0004519">
    <property type="term" value="F:endonuclease activity"/>
    <property type="evidence" value="ECO:0007669"/>
    <property type="project" value="UniProtKB-KW"/>
</dbReference>
<evidence type="ECO:0000256" key="5">
    <source>
        <dbReference type="ARBA" id="ARBA00022801"/>
    </source>
</evidence>
<dbReference type="PANTHER" id="PTHR30337">
    <property type="entry name" value="COMPONENT OF ATP-DEPENDENT DSDNA EXONUCLEASE"/>
    <property type="match status" value="1"/>
</dbReference>
<comment type="similarity">
    <text evidence="1 7">Belongs to the SbcD family.</text>
</comment>
<dbReference type="EMBL" id="AP026802">
    <property type="protein sequence ID" value="BDR57842.1"/>
    <property type="molecule type" value="Genomic_DNA"/>
</dbReference>
<sequence>MRFIHTADWHIGRKLNGFDLLADQEAVFQKLVEVIKSQHVDAVVIAGDLYDRSLASEESVASLNQMLFCLNRELDLPLLVISGNHDSATRLSTGRQWFNQTQFFLNTQLKDAFEPVELGQTQFFLLPYFEPAQAREFFKDESLRTLNQAMPKVMKMLTKNFDPTKHHVLVGHFFAAGSTHTDSEIMVNVGGLDAVSLADLADFDYVALGHLHNRKAINEEKVQYAGSLLKFSVSEATQAKGVYLVNTETFERKFIELEPKHDLVHLTKSFAELTDPNFYHQINRDDFLALTLTDRDVITDAMAKLRDIYPHIIGVDRQHGVKLAHALNPQTVKLEPLNLLNRYYEETTGNKLSKQQLNWAQETLDSVKEENDAAN</sequence>
<dbReference type="InterPro" id="IPR004593">
    <property type="entry name" value="SbcD"/>
</dbReference>
<evidence type="ECO:0000256" key="6">
    <source>
        <dbReference type="ARBA" id="ARBA00022839"/>
    </source>
</evidence>
<dbReference type="AlphaFoldDB" id="A0AAU9DAH2"/>
<dbReference type="Pfam" id="PF00149">
    <property type="entry name" value="Metallophos"/>
    <property type="match status" value="1"/>
</dbReference>
<dbReference type="InterPro" id="IPR029052">
    <property type="entry name" value="Metallo-depent_PP-like"/>
</dbReference>
<dbReference type="SUPFAM" id="SSF56300">
    <property type="entry name" value="Metallo-dependent phosphatases"/>
    <property type="match status" value="1"/>
</dbReference>
<keyword evidence="7" id="KW-0235">DNA replication</keyword>
<evidence type="ECO:0000259" key="8">
    <source>
        <dbReference type="Pfam" id="PF00149"/>
    </source>
</evidence>
<feature type="domain" description="Nuclease SbcCD subunit D C-terminal" evidence="9">
    <location>
        <begin position="260"/>
        <end position="347"/>
    </location>
</feature>
<evidence type="ECO:0000313" key="10">
    <source>
        <dbReference type="EMBL" id="BDR57842.1"/>
    </source>
</evidence>
<proteinExistence type="inferred from homology"/>
<evidence type="ECO:0000256" key="4">
    <source>
        <dbReference type="ARBA" id="ARBA00022722"/>
    </source>
</evidence>
<protein>
    <recommendedName>
        <fullName evidence="3 7">Nuclease SbcCD subunit D</fullName>
    </recommendedName>
</protein>
<dbReference type="InterPro" id="IPR004843">
    <property type="entry name" value="Calcineurin-like_PHP"/>
</dbReference>
<feature type="domain" description="Calcineurin-like phosphoesterase" evidence="8">
    <location>
        <begin position="1"/>
        <end position="213"/>
    </location>
</feature>
<dbReference type="GO" id="GO:0006260">
    <property type="term" value="P:DNA replication"/>
    <property type="evidence" value="ECO:0007669"/>
    <property type="project" value="UniProtKB-KW"/>
</dbReference>
<dbReference type="RefSeq" id="WP_317635778.1">
    <property type="nucleotide sequence ID" value="NZ_AP026802.1"/>
</dbReference>
<dbReference type="Proteomes" id="UP001321861">
    <property type="component" value="Chromosome"/>
</dbReference>
<keyword evidence="6 7" id="KW-0269">Exonuclease</keyword>
<dbReference type="NCBIfam" id="TIGR00619">
    <property type="entry name" value="sbcd"/>
    <property type="match status" value="1"/>
</dbReference>
<keyword evidence="11" id="KW-1185">Reference proteome</keyword>
<dbReference type="GO" id="GO:0006310">
    <property type="term" value="P:DNA recombination"/>
    <property type="evidence" value="ECO:0007669"/>
    <property type="project" value="UniProtKB-KW"/>
</dbReference>